<organism evidence="2 3">
    <name type="scientific">Natronomonas aquatica</name>
    <dbReference type="NCBI Taxonomy" id="2841590"/>
    <lineage>
        <taxon>Archaea</taxon>
        <taxon>Methanobacteriati</taxon>
        <taxon>Methanobacteriota</taxon>
        <taxon>Stenosarchaea group</taxon>
        <taxon>Halobacteria</taxon>
        <taxon>Halobacteriales</taxon>
        <taxon>Natronomonadaceae</taxon>
        <taxon>Natronomonas</taxon>
    </lineage>
</organism>
<evidence type="ECO:0000313" key="2">
    <source>
        <dbReference type="EMBL" id="MCQ4333923.1"/>
    </source>
</evidence>
<dbReference type="FunFam" id="3.40.50.720:FF:000084">
    <property type="entry name" value="Short-chain dehydrogenase reductase"/>
    <property type="match status" value="1"/>
</dbReference>
<dbReference type="PROSITE" id="PS00061">
    <property type="entry name" value="ADH_SHORT"/>
    <property type="match status" value="1"/>
</dbReference>
<dbReference type="CDD" id="cd05233">
    <property type="entry name" value="SDR_c"/>
    <property type="match status" value="1"/>
</dbReference>
<dbReference type="InterPro" id="IPR002347">
    <property type="entry name" value="SDR_fam"/>
</dbReference>
<dbReference type="Proteomes" id="UP001139494">
    <property type="component" value="Unassembled WGS sequence"/>
</dbReference>
<dbReference type="InterPro" id="IPR036291">
    <property type="entry name" value="NAD(P)-bd_dom_sf"/>
</dbReference>
<dbReference type="InterPro" id="IPR020904">
    <property type="entry name" value="Sc_DH/Rdtase_CS"/>
</dbReference>
<gene>
    <name evidence="2" type="ORF">KM295_10605</name>
</gene>
<dbReference type="Gene3D" id="3.40.50.720">
    <property type="entry name" value="NAD(P)-binding Rossmann-like Domain"/>
    <property type="match status" value="1"/>
</dbReference>
<sequence length="257" mass="27423">MGNDRLQGDVAVVTGAGRNIGEAIAKLFAEEGASVVVADIDEERADSTRDEILEAGNDAISVTTDVSDEEQVRAMVDRAEDAFGPISILVNNAAIKEVCDFLEMSTEIYDKTMDVNLRGMFLCTRECGKSMRDADSGRIINMCSTSGHNPEPNSVAYGTSKGGVINFTRSAAAALAEYDVRVNALTPTRTGKRTLPGDGSGEAPVMEDDLTDDEIRDQILLDRIATPRDQANAALFLVSEEGGFVNGTELKVTGGKH</sequence>
<dbReference type="Pfam" id="PF13561">
    <property type="entry name" value="adh_short_C2"/>
    <property type="match status" value="1"/>
</dbReference>
<dbReference type="PRINTS" id="PR00080">
    <property type="entry name" value="SDRFAMILY"/>
</dbReference>
<dbReference type="NCBIfam" id="NF005559">
    <property type="entry name" value="PRK07231.1"/>
    <property type="match status" value="1"/>
</dbReference>
<dbReference type="RefSeq" id="WP_256029949.1">
    <property type="nucleotide sequence ID" value="NZ_JAHLKM010000014.1"/>
</dbReference>
<accession>A0A9R1CRK8</accession>
<dbReference type="EMBL" id="JAHLKM010000014">
    <property type="protein sequence ID" value="MCQ4333923.1"/>
    <property type="molecule type" value="Genomic_DNA"/>
</dbReference>
<dbReference type="PRINTS" id="PR00081">
    <property type="entry name" value="GDHRDH"/>
</dbReference>
<dbReference type="AlphaFoldDB" id="A0A9R1CRK8"/>
<reference evidence="2" key="1">
    <citation type="journal article" date="2023" name="Front. Microbiol.">
        <title>Genomic-based phylogenetic and metabolic analyses of the genus Natronomonas, and description of Natronomonas aquatica sp. nov.</title>
        <authorList>
            <person name="Garcia-Roldan A."/>
            <person name="Duran-Viseras A."/>
            <person name="de la Haba R.R."/>
            <person name="Corral P."/>
            <person name="Sanchez-Porro C."/>
            <person name="Ventosa A."/>
        </authorList>
    </citation>
    <scope>NUCLEOTIDE SEQUENCE</scope>
    <source>
        <strain evidence="2">F2-12</strain>
    </source>
</reference>
<dbReference type="PANTHER" id="PTHR42760">
    <property type="entry name" value="SHORT-CHAIN DEHYDROGENASES/REDUCTASES FAMILY MEMBER"/>
    <property type="match status" value="1"/>
</dbReference>
<dbReference type="GO" id="GO:0016616">
    <property type="term" value="F:oxidoreductase activity, acting on the CH-OH group of donors, NAD or NADP as acceptor"/>
    <property type="evidence" value="ECO:0007669"/>
    <property type="project" value="TreeGrafter"/>
</dbReference>
<name>A0A9R1CRK8_9EURY</name>
<dbReference type="SUPFAM" id="SSF51735">
    <property type="entry name" value="NAD(P)-binding Rossmann-fold domains"/>
    <property type="match status" value="1"/>
</dbReference>
<evidence type="ECO:0000313" key="3">
    <source>
        <dbReference type="Proteomes" id="UP001139494"/>
    </source>
</evidence>
<keyword evidence="3" id="KW-1185">Reference proteome</keyword>
<protein>
    <submittedName>
        <fullName evidence="2">SDR family oxidoreductase</fullName>
    </submittedName>
</protein>
<proteinExistence type="inferred from homology"/>
<evidence type="ECO:0000256" key="1">
    <source>
        <dbReference type="ARBA" id="ARBA00006484"/>
    </source>
</evidence>
<comment type="similarity">
    <text evidence="1">Belongs to the short-chain dehydrogenases/reductases (SDR) family.</text>
</comment>
<comment type="caution">
    <text evidence="2">The sequence shown here is derived from an EMBL/GenBank/DDBJ whole genome shotgun (WGS) entry which is preliminary data.</text>
</comment>